<evidence type="ECO:0000256" key="6">
    <source>
        <dbReference type="SAM" id="Phobius"/>
    </source>
</evidence>
<keyword evidence="2" id="KW-0813">Transport</keyword>
<dbReference type="InterPro" id="IPR004841">
    <property type="entry name" value="AA-permease/SLC12A_dom"/>
</dbReference>
<feature type="transmembrane region" description="Helical" evidence="6">
    <location>
        <begin position="206"/>
        <end position="224"/>
    </location>
</feature>
<keyword evidence="9" id="KW-1185">Reference proteome</keyword>
<dbReference type="Proteomes" id="UP001461498">
    <property type="component" value="Unassembled WGS sequence"/>
</dbReference>
<comment type="caution">
    <text evidence="8">The sequence shown here is derived from an EMBL/GenBank/DDBJ whole genome shotgun (WGS) entry which is preliminary data.</text>
</comment>
<dbReference type="AlphaFoldDB" id="A0AAW1CSV4"/>
<keyword evidence="4 6" id="KW-1133">Transmembrane helix</keyword>
<dbReference type="PANTHER" id="PTHR43243:SF4">
    <property type="entry name" value="CATIONIC AMINO ACID TRANSPORTER 4"/>
    <property type="match status" value="1"/>
</dbReference>
<keyword evidence="3 6" id="KW-0812">Transmembrane</keyword>
<gene>
    <name evidence="8" type="ORF">O3M35_012576</name>
</gene>
<organism evidence="8 9">
    <name type="scientific">Rhynocoris fuscipes</name>
    <dbReference type="NCBI Taxonomy" id="488301"/>
    <lineage>
        <taxon>Eukaryota</taxon>
        <taxon>Metazoa</taxon>
        <taxon>Ecdysozoa</taxon>
        <taxon>Arthropoda</taxon>
        <taxon>Hexapoda</taxon>
        <taxon>Insecta</taxon>
        <taxon>Pterygota</taxon>
        <taxon>Neoptera</taxon>
        <taxon>Paraneoptera</taxon>
        <taxon>Hemiptera</taxon>
        <taxon>Heteroptera</taxon>
        <taxon>Panheteroptera</taxon>
        <taxon>Cimicomorpha</taxon>
        <taxon>Reduviidae</taxon>
        <taxon>Harpactorinae</taxon>
        <taxon>Harpactorini</taxon>
        <taxon>Rhynocoris</taxon>
    </lineage>
</organism>
<feature type="domain" description="Amino acid permease/ SLC12A" evidence="7">
    <location>
        <begin position="50"/>
        <end position="385"/>
    </location>
</feature>
<dbReference type="PANTHER" id="PTHR43243">
    <property type="entry name" value="INNER MEMBRANE TRANSPORTER YGJI-RELATED"/>
    <property type="match status" value="1"/>
</dbReference>
<dbReference type="EMBL" id="JAPXFL010000009">
    <property type="protein sequence ID" value="KAK9501951.1"/>
    <property type="molecule type" value="Genomic_DNA"/>
</dbReference>
<evidence type="ECO:0000259" key="7">
    <source>
        <dbReference type="Pfam" id="PF00324"/>
    </source>
</evidence>
<feature type="transmembrane region" description="Helical" evidence="6">
    <location>
        <begin position="330"/>
        <end position="351"/>
    </location>
</feature>
<evidence type="ECO:0000256" key="3">
    <source>
        <dbReference type="ARBA" id="ARBA00022692"/>
    </source>
</evidence>
<evidence type="ECO:0000256" key="1">
    <source>
        <dbReference type="ARBA" id="ARBA00004141"/>
    </source>
</evidence>
<protein>
    <recommendedName>
        <fullName evidence="7">Amino acid permease/ SLC12A domain-containing protein</fullName>
    </recommendedName>
</protein>
<feature type="transmembrane region" description="Helical" evidence="6">
    <location>
        <begin position="405"/>
        <end position="424"/>
    </location>
</feature>
<comment type="subcellular location">
    <subcellularLocation>
        <location evidence="1">Membrane</location>
        <topology evidence="1">Multi-pass membrane protein</topology>
    </subcellularLocation>
</comment>
<sequence>MNFKIIDKYLTKFNTRLLDYFKHAWTSGKRTKRLLKEVGPLNRVFSVADATFMSISSCISFTLYTHLVSETQRYGPLLSLAFILGSIQTSLTISCMAELVAKHPVSGSTYHFCYKYIGEFIGFMVGWCGIHTYFLDCVKTINGCSSTLDVVFFDNTLNKIFKKYLTIPRAPSFLRPYPILLSLFVGIAFSGTVAAKPKESKIANNLASMLNLCALSLLILLMAGQADIHKLGFMGAKYYAKEGPMSIFPAVTLALDHWKGIEGVAFLGDEVKQPHLNMPRSLFYSLIICNFYYISITLLFAMVVDYGHKGDASYTWIVLLTDLSFEETAWIPKIGSICALYSSVYTTLFWLSRLINAMSRDGLFFHALFTKVAHLTGTPVIAAFIIGTTAGICGTFISLGETTDMEVFSSLIMHVTAPICLLLLRYNDGTGENEEAGMDRLIFINHPSVKNPTKLTEQISTVLIAVIVISLALMAHVGMAFTKHDTDLARTMFILALLLFLGAFLCLRRQPQHKSSYYMINFVPSLPCVNILFIFVVMEYLWGHVWKFFLIYFTIGTLFYFSYSMHHSSEEVMYGRGKWYSLKDDTHLPQPESSIEFETVHQIIITKKDNIFLHKIRH</sequence>
<dbReference type="Pfam" id="PF00324">
    <property type="entry name" value="AA_permease"/>
    <property type="match status" value="1"/>
</dbReference>
<evidence type="ECO:0000256" key="2">
    <source>
        <dbReference type="ARBA" id="ARBA00022448"/>
    </source>
</evidence>
<feature type="transmembrane region" description="Helical" evidence="6">
    <location>
        <begin position="372"/>
        <end position="399"/>
    </location>
</feature>
<feature type="transmembrane region" description="Helical" evidence="6">
    <location>
        <begin position="113"/>
        <end position="134"/>
    </location>
</feature>
<feature type="transmembrane region" description="Helical" evidence="6">
    <location>
        <begin position="77"/>
        <end position="101"/>
    </location>
</feature>
<feature type="transmembrane region" description="Helical" evidence="6">
    <location>
        <begin position="459"/>
        <end position="482"/>
    </location>
</feature>
<dbReference type="Gene3D" id="1.20.1740.10">
    <property type="entry name" value="Amino acid/polyamine transporter I"/>
    <property type="match status" value="1"/>
</dbReference>
<feature type="transmembrane region" description="Helical" evidence="6">
    <location>
        <begin position="519"/>
        <end position="538"/>
    </location>
</feature>
<evidence type="ECO:0000256" key="5">
    <source>
        <dbReference type="ARBA" id="ARBA00023136"/>
    </source>
</evidence>
<feature type="transmembrane region" description="Helical" evidence="6">
    <location>
        <begin position="544"/>
        <end position="563"/>
    </location>
</feature>
<feature type="transmembrane region" description="Helical" evidence="6">
    <location>
        <begin position="488"/>
        <end position="507"/>
    </location>
</feature>
<dbReference type="GO" id="GO:0015171">
    <property type="term" value="F:amino acid transmembrane transporter activity"/>
    <property type="evidence" value="ECO:0007669"/>
    <property type="project" value="TreeGrafter"/>
</dbReference>
<feature type="transmembrane region" description="Helical" evidence="6">
    <location>
        <begin position="177"/>
        <end position="194"/>
    </location>
</feature>
<proteinExistence type="predicted"/>
<keyword evidence="5 6" id="KW-0472">Membrane</keyword>
<accession>A0AAW1CSV4</accession>
<evidence type="ECO:0000256" key="4">
    <source>
        <dbReference type="ARBA" id="ARBA00022989"/>
    </source>
</evidence>
<dbReference type="PIRSF" id="PIRSF006060">
    <property type="entry name" value="AA_transporter"/>
    <property type="match status" value="1"/>
</dbReference>
<feature type="transmembrane region" description="Helical" evidence="6">
    <location>
        <begin position="282"/>
        <end position="304"/>
    </location>
</feature>
<dbReference type="GO" id="GO:0005886">
    <property type="term" value="C:plasma membrane"/>
    <property type="evidence" value="ECO:0007669"/>
    <property type="project" value="TreeGrafter"/>
</dbReference>
<name>A0AAW1CSV4_9HEMI</name>
<reference evidence="8 9" key="1">
    <citation type="submission" date="2022-12" db="EMBL/GenBank/DDBJ databases">
        <title>Chromosome-level genome assembly of true bugs.</title>
        <authorList>
            <person name="Ma L."/>
            <person name="Li H."/>
        </authorList>
    </citation>
    <scope>NUCLEOTIDE SEQUENCE [LARGE SCALE GENOMIC DNA]</scope>
    <source>
        <strain evidence="8">Lab_2022b</strain>
    </source>
</reference>
<evidence type="ECO:0000313" key="8">
    <source>
        <dbReference type="EMBL" id="KAK9501951.1"/>
    </source>
</evidence>
<evidence type="ECO:0000313" key="9">
    <source>
        <dbReference type="Proteomes" id="UP001461498"/>
    </source>
</evidence>